<keyword evidence="2" id="KW-0539">Nucleus</keyword>
<keyword evidence="3" id="KW-0732">Signal</keyword>
<dbReference type="OrthoDB" id="336321at2759"/>
<dbReference type="AlphaFoldDB" id="A0A8H5M403"/>
<dbReference type="GO" id="GO:0003697">
    <property type="term" value="F:single-stranded DNA binding"/>
    <property type="evidence" value="ECO:0007669"/>
    <property type="project" value="TreeGrafter"/>
</dbReference>
<dbReference type="GO" id="GO:0005815">
    <property type="term" value="C:microtubule organizing center"/>
    <property type="evidence" value="ECO:0007669"/>
    <property type="project" value="TreeGrafter"/>
</dbReference>
<dbReference type="PANTHER" id="PTHR46457">
    <property type="entry name" value="DNA REPAIR PROTEIN RAD51 HOMOLOG 4"/>
    <property type="match status" value="1"/>
</dbReference>
<evidence type="ECO:0000313" key="5">
    <source>
        <dbReference type="EMBL" id="KAF5379927.1"/>
    </source>
</evidence>
<dbReference type="GO" id="GO:0000400">
    <property type="term" value="F:four-way junction DNA binding"/>
    <property type="evidence" value="ECO:0007669"/>
    <property type="project" value="TreeGrafter"/>
</dbReference>
<dbReference type="EMBL" id="JAACJN010000067">
    <property type="protein sequence ID" value="KAF5379927.1"/>
    <property type="molecule type" value="Genomic_DNA"/>
</dbReference>
<comment type="caution">
    <text evidence="5">The sequence shown here is derived from an EMBL/GenBank/DDBJ whole genome shotgun (WGS) entry which is preliminary data.</text>
</comment>
<sequence length="367" mass="40082">MAVMLLSTLSTLPNGFAAHLASLGILTDSDLLFSNTSHIEIYTRLPPPKPFSFSEFEALVATLAENLAVPGRAAAELYENENDTDLKMETLPALDNHLGGGLPLARITEISGDRGSGKSVCHSKNIRQPAYLMTWKTLLLNCVLNFLVKNQEIAALWIDTTGDFAVDRAVQILQDLRQTPEQLEATLQRLHVSAATDIESSQALLRALDAQLAHCIVIDSITPLIGPYLSAVSSQGHAIMTALMRYLRHLANRYSMLVLLINNATMMRTPQGQGQETISGPILNPQSAFASTIRKPALGPSFTFMSDATLWLSLWPSPKDSDTHENSTAHTVEVLRSKFSASGVWCTFRIAQTGSLLLENVSRTEIN</sequence>
<evidence type="ECO:0000256" key="3">
    <source>
        <dbReference type="SAM" id="SignalP"/>
    </source>
</evidence>
<dbReference type="InterPro" id="IPR027417">
    <property type="entry name" value="P-loop_NTPase"/>
</dbReference>
<evidence type="ECO:0000256" key="1">
    <source>
        <dbReference type="ARBA" id="ARBA00004123"/>
    </source>
</evidence>
<dbReference type="GO" id="GO:0005657">
    <property type="term" value="C:replication fork"/>
    <property type="evidence" value="ECO:0007669"/>
    <property type="project" value="TreeGrafter"/>
</dbReference>
<gene>
    <name evidence="5" type="ORF">D9757_007214</name>
</gene>
<dbReference type="GO" id="GO:0007131">
    <property type="term" value="P:reciprocal meiotic recombination"/>
    <property type="evidence" value="ECO:0007669"/>
    <property type="project" value="TreeGrafter"/>
</dbReference>
<evidence type="ECO:0000313" key="6">
    <source>
        <dbReference type="Proteomes" id="UP000518752"/>
    </source>
</evidence>
<organism evidence="5 6">
    <name type="scientific">Collybiopsis confluens</name>
    <dbReference type="NCBI Taxonomy" id="2823264"/>
    <lineage>
        <taxon>Eukaryota</taxon>
        <taxon>Fungi</taxon>
        <taxon>Dikarya</taxon>
        <taxon>Basidiomycota</taxon>
        <taxon>Agaricomycotina</taxon>
        <taxon>Agaricomycetes</taxon>
        <taxon>Agaricomycetidae</taxon>
        <taxon>Agaricales</taxon>
        <taxon>Marasmiineae</taxon>
        <taxon>Omphalotaceae</taxon>
        <taxon>Collybiopsis</taxon>
    </lineage>
</organism>
<dbReference type="Pfam" id="PF08423">
    <property type="entry name" value="Rad51"/>
    <property type="match status" value="1"/>
</dbReference>
<dbReference type="GO" id="GO:0008094">
    <property type="term" value="F:ATP-dependent activity, acting on DNA"/>
    <property type="evidence" value="ECO:0007669"/>
    <property type="project" value="TreeGrafter"/>
</dbReference>
<dbReference type="GO" id="GO:0000724">
    <property type="term" value="P:double-strand break repair via homologous recombination"/>
    <property type="evidence" value="ECO:0007669"/>
    <property type="project" value="TreeGrafter"/>
</dbReference>
<dbReference type="InterPro" id="IPR051988">
    <property type="entry name" value="HRR_RAD51_Paralog"/>
</dbReference>
<dbReference type="SUPFAM" id="SSF52540">
    <property type="entry name" value="P-loop containing nucleoside triphosphate hydrolases"/>
    <property type="match status" value="1"/>
</dbReference>
<dbReference type="GO" id="GO:0042148">
    <property type="term" value="P:DNA strand invasion"/>
    <property type="evidence" value="ECO:0007669"/>
    <property type="project" value="TreeGrafter"/>
</dbReference>
<protein>
    <recommendedName>
        <fullName evidence="4">Rad51-like C-terminal domain-containing protein</fullName>
    </recommendedName>
</protein>
<dbReference type="Proteomes" id="UP000518752">
    <property type="component" value="Unassembled WGS sequence"/>
</dbReference>
<evidence type="ECO:0000259" key="4">
    <source>
        <dbReference type="Pfam" id="PF08423"/>
    </source>
</evidence>
<dbReference type="PANTHER" id="PTHR46457:SF1">
    <property type="entry name" value="DNA REPAIR PROTEIN RAD51 HOMOLOG 4"/>
    <property type="match status" value="1"/>
</dbReference>
<name>A0A8H5M403_9AGAR</name>
<feature type="signal peptide" evidence="3">
    <location>
        <begin position="1"/>
        <end position="17"/>
    </location>
</feature>
<feature type="domain" description="Rad51-like C-terminal" evidence="4">
    <location>
        <begin position="93"/>
        <end position="274"/>
    </location>
</feature>
<dbReference type="GO" id="GO:0033063">
    <property type="term" value="C:Rad51B-Rad51C-Rad51D-XRCC2 complex"/>
    <property type="evidence" value="ECO:0007669"/>
    <property type="project" value="TreeGrafter"/>
</dbReference>
<keyword evidence="6" id="KW-1185">Reference proteome</keyword>
<dbReference type="GO" id="GO:0000723">
    <property type="term" value="P:telomere maintenance"/>
    <property type="evidence" value="ECO:0007669"/>
    <property type="project" value="TreeGrafter"/>
</dbReference>
<dbReference type="Gene3D" id="3.40.50.300">
    <property type="entry name" value="P-loop containing nucleotide triphosphate hydrolases"/>
    <property type="match status" value="1"/>
</dbReference>
<proteinExistence type="predicted"/>
<dbReference type="InterPro" id="IPR013632">
    <property type="entry name" value="Rad51_C"/>
</dbReference>
<evidence type="ECO:0000256" key="2">
    <source>
        <dbReference type="ARBA" id="ARBA00023242"/>
    </source>
</evidence>
<feature type="chain" id="PRO_5034868935" description="Rad51-like C-terminal domain-containing protein" evidence="3">
    <location>
        <begin position="18"/>
        <end position="367"/>
    </location>
</feature>
<reference evidence="5 6" key="1">
    <citation type="journal article" date="2020" name="ISME J.">
        <title>Uncovering the hidden diversity of litter-decomposition mechanisms in mushroom-forming fungi.</title>
        <authorList>
            <person name="Floudas D."/>
            <person name="Bentzer J."/>
            <person name="Ahren D."/>
            <person name="Johansson T."/>
            <person name="Persson P."/>
            <person name="Tunlid A."/>
        </authorList>
    </citation>
    <scope>NUCLEOTIDE SEQUENCE [LARGE SCALE GENOMIC DNA]</scope>
    <source>
        <strain evidence="5 6">CBS 406.79</strain>
    </source>
</reference>
<accession>A0A8H5M403</accession>
<comment type="subcellular location">
    <subcellularLocation>
        <location evidence="1">Nucleus</location>
    </subcellularLocation>
</comment>